<evidence type="ECO:0000313" key="1">
    <source>
        <dbReference type="EMBL" id="ASN69502.1"/>
    </source>
</evidence>
<gene>
    <name evidence="1" type="ORF">10S13_38</name>
</gene>
<proteinExistence type="predicted"/>
<reference evidence="1" key="1">
    <citation type="submission" date="2017-06" db="EMBL/GenBank/DDBJ databases">
        <title>Novel phages from South African skin metaviromes.</title>
        <authorList>
            <person name="van Zyl L.J."/>
            <person name="Abrahams Y."/>
            <person name="Stander E.A."/>
            <person name="Kirby B.M."/>
            <person name="Clavaud C."/>
            <person name="Farcet C."/>
            <person name="Breton L."/>
            <person name="Trindade M.I."/>
        </authorList>
    </citation>
    <scope>NUCLEOTIDE SEQUENCE</scope>
</reference>
<name>A0A2H4J314_9CAUD</name>
<accession>A0A2H4J314</accession>
<organism evidence="1">
    <name type="scientific">uncultured Caudovirales phage</name>
    <dbReference type="NCBI Taxonomy" id="2100421"/>
    <lineage>
        <taxon>Viruses</taxon>
        <taxon>Duplodnaviria</taxon>
        <taxon>Heunggongvirae</taxon>
        <taxon>Uroviricota</taxon>
        <taxon>Caudoviricetes</taxon>
        <taxon>Peduoviridae</taxon>
        <taxon>Maltschvirus</taxon>
        <taxon>Maltschvirus maltsch</taxon>
    </lineage>
</organism>
<sequence length="66" mass="7540">MDVDNMSDYKLKIIELIESDITGYQVFKDTGLSQTVMSSLRTGKRDVDNLRLGTTEKLYDYACKVL</sequence>
<protein>
    <submittedName>
        <fullName evidence="1">Uncharacterized protein</fullName>
    </submittedName>
</protein>
<dbReference type="EMBL" id="MF417891">
    <property type="protein sequence ID" value="ASN69502.1"/>
    <property type="molecule type" value="Genomic_DNA"/>
</dbReference>